<dbReference type="InterPro" id="IPR000742">
    <property type="entry name" value="EGF"/>
</dbReference>
<feature type="domain" description="EGF-like" evidence="3">
    <location>
        <begin position="70"/>
        <end position="106"/>
    </location>
</feature>
<dbReference type="EMBL" id="JAXCGZ010020930">
    <property type="protein sequence ID" value="KAK7063136.1"/>
    <property type="molecule type" value="Genomic_DNA"/>
</dbReference>
<keyword evidence="2" id="KW-0472">Membrane</keyword>
<feature type="domain" description="EGF-like" evidence="3">
    <location>
        <begin position="149"/>
        <end position="189"/>
    </location>
</feature>
<comment type="caution">
    <text evidence="4">The sequence shown here is derived from an EMBL/GenBank/DDBJ whole genome shotgun (WGS) entry which is preliminary data.</text>
</comment>
<feature type="disulfide bond" evidence="1">
    <location>
        <begin position="179"/>
        <end position="188"/>
    </location>
</feature>
<dbReference type="PROSITE" id="PS50026">
    <property type="entry name" value="EGF_3"/>
    <property type="match status" value="4"/>
</dbReference>
<feature type="domain" description="EGF-like" evidence="3">
    <location>
        <begin position="112"/>
        <end position="148"/>
    </location>
</feature>
<protein>
    <recommendedName>
        <fullName evidence="3">EGF-like domain-containing protein</fullName>
    </recommendedName>
</protein>
<organism evidence="4 5">
    <name type="scientific">Halocaridina rubra</name>
    <name type="common">Hawaiian red shrimp</name>
    <dbReference type="NCBI Taxonomy" id="373956"/>
    <lineage>
        <taxon>Eukaryota</taxon>
        <taxon>Metazoa</taxon>
        <taxon>Ecdysozoa</taxon>
        <taxon>Arthropoda</taxon>
        <taxon>Crustacea</taxon>
        <taxon>Multicrustacea</taxon>
        <taxon>Malacostraca</taxon>
        <taxon>Eumalacostraca</taxon>
        <taxon>Eucarida</taxon>
        <taxon>Decapoda</taxon>
        <taxon>Pleocyemata</taxon>
        <taxon>Caridea</taxon>
        <taxon>Atyoidea</taxon>
        <taxon>Atyidae</taxon>
        <taxon>Halocaridina</taxon>
    </lineage>
</organism>
<dbReference type="SMART" id="SM00181">
    <property type="entry name" value="EGF"/>
    <property type="match status" value="5"/>
</dbReference>
<dbReference type="PANTHER" id="PTHR24033">
    <property type="entry name" value="EGF-LIKE DOMAIN-CONTAINING PROTEIN"/>
    <property type="match status" value="1"/>
</dbReference>
<reference evidence="4 5" key="1">
    <citation type="submission" date="2023-11" db="EMBL/GenBank/DDBJ databases">
        <title>Halocaridina rubra genome assembly.</title>
        <authorList>
            <person name="Smith C."/>
        </authorList>
    </citation>
    <scope>NUCLEOTIDE SEQUENCE [LARGE SCALE GENOMIC DNA]</scope>
    <source>
        <strain evidence="4">EP-1</strain>
        <tissue evidence="4">Whole</tissue>
    </source>
</reference>
<proteinExistence type="predicted"/>
<feature type="disulfide bond" evidence="1">
    <location>
        <begin position="96"/>
        <end position="105"/>
    </location>
</feature>
<feature type="disulfide bond" evidence="1">
    <location>
        <begin position="55"/>
        <end position="64"/>
    </location>
</feature>
<gene>
    <name evidence="4" type="ORF">SK128_024552</name>
</gene>
<dbReference type="SUPFAM" id="SSF57196">
    <property type="entry name" value="EGF/Laminin"/>
    <property type="match status" value="4"/>
</dbReference>
<feature type="domain" description="EGF-like" evidence="3">
    <location>
        <begin position="26"/>
        <end position="65"/>
    </location>
</feature>
<dbReference type="AlphaFoldDB" id="A0AAN8WP46"/>
<evidence type="ECO:0000313" key="4">
    <source>
        <dbReference type="EMBL" id="KAK7063136.1"/>
    </source>
</evidence>
<keyword evidence="2" id="KW-1133">Transmembrane helix</keyword>
<dbReference type="Pfam" id="PF00008">
    <property type="entry name" value="EGF"/>
    <property type="match status" value="1"/>
</dbReference>
<feature type="transmembrane region" description="Helical" evidence="2">
    <location>
        <begin position="209"/>
        <end position="230"/>
    </location>
</feature>
<evidence type="ECO:0000256" key="1">
    <source>
        <dbReference type="PROSITE-ProRule" id="PRU00076"/>
    </source>
</evidence>
<dbReference type="PROSITE" id="PS00022">
    <property type="entry name" value="EGF_1"/>
    <property type="match status" value="4"/>
</dbReference>
<dbReference type="Gene3D" id="2.10.25.10">
    <property type="entry name" value="Laminin"/>
    <property type="match status" value="4"/>
</dbReference>
<dbReference type="PANTHER" id="PTHR24033:SF151">
    <property type="entry name" value="NOTCH 2"/>
    <property type="match status" value="1"/>
</dbReference>
<feature type="disulfide bond" evidence="1">
    <location>
        <begin position="138"/>
        <end position="147"/>
    </location>
</feature>
<dbReference type="PROSITE" id="PS01186">
    <property type="entry name" value="EGF_2"/>
    <property type="match status" value="2"/>
</dbReference>
<name>A0AAN8WP46_HALRR</name>
<evidence type="ECO:0000313" key="5">
    <source>
        <dbReference type="Proteomes" id="UP001381693"/>
    </source>
</evidence>
<feature type="disulfide bond" evidence="1">
    <location>
        <begin position="153"/>
        <end position="163"/>
    </location>
</feature>
<dbReference type="Proteomes" id="UP001381693">
    <property type="component" value="Unassembled WGS sequence"/>
</dbReference>
<evidence type="ECO:0000259" key="3">
    <source>
        <dbReference type="PROSITE" id="PS50026"/>
    </source>
</evidence>
<keyword evidence="1" id="KW-0245">EGF-like domain</keyword>
<evidence type="ECO:0000256" key="2">
    <source>
        <dbReference type="SAM" id="Phobius"/>
    </source>
</evidence>
<keyword evidence="1" id="KW-1015">Disulfide bond</keyword>
<keyword evidence="2" id="KW-0812">Transmembrane</keyword>
<dbReference type="InterPro" id="IPR051830">
    <property type="entry name" value="NOTCH_homolog"/>
</dbReference>
<keyword evidence="5" id="KW-1185">Reference proteome</keyword>
<comment type="caution">
    <text evidence="1">Lacks conserved residue(s) required for the propagation of feature annotation.</text>
</comment>
<sequence>MVSVKSQGECQLEDGQPLCLCPLGYNGDQCQNSICQSYCYRGTCTVTTAGPVCQCEPGFSGTRCTESTSDDNSCAPNPCRNGGNCIIIDGKRQCNCTRNYVGDECKTFRLEESNPCSSYPCLNSGICKISAGEAKCICTSEWKGKTCSIPVDCRNWCYNGGSCSDDIDRDSASLPICQCAEGFTGVRCELPSELSAEEVDTSSSNTATVIIGIFVAIVALVVAIVVAWLWQRQRGKGISHVRLEENGGTVEMTNPMYLHASDDQEDDPNPVFTLHDSMH</sequence>
<accession>A0AAN8WP46</accession>